<proteinExistence type="predicted"/>
<dbReference type="PANTHER" id="PTHR33067">
    <property type="entry name" value="RNA-DIRECTED DNA POLYMERASE-RELATED"/>
    <property type="match status" value="1"/>
</dbReference>
<dbReference type="InterPro" id="IPR021109">
    <property type="entry name" value="Peptidase_aspartic_dom_sf"/>
</dbReference>
<reference evidence="1" key="1">
    <citation type="journal article" date="2019" name="Sci. Rep.">
        <title>Draft genome of Tanacetum cinerariifolium, the natural source of mosquito coil.</title>
        <authorList>
            <person name="Yamashiro T."/>
            <person name="Shiraishi A."/>
            <person name="Satake H."/>
            <person name="Nakayama K."/>
        </authorList>
    </citation>
    <scope>NUCLEOTIDE SEQUENCE</scope>
</reference>
<dbReference type="Gene3D" id="2.40.70.10">
    <property type="entry name" value="Acid Proteases"/>
    <property type="match status" value="1"/>
</dbReference>
<keyword evidence="1" id="KW-0695">RNA-directed DNA polymerase</keyword>
<dbReference type="AlphaFoldDB" id="A0A6L2P1M2"/>
<organism evidence="1">
    <name type="scientific">Tanacetum cinerariifolium</name>
    <name type="common">Dalmatian daisy</name>
    <name type="synonym">Chrysanthemum cinerariifolium</name>
    <dbReference type="NCBI Taxonomy" id="118510"/>
    <lineage>
        <taxon>Eukaryota</taxon>
        <taxon>Viridiplantae</taxon>
        <taxon>Streptophyta</taxon>
        <taxon>Embryophyta</taxon>
        <taxon>Tracheophyta</taxon>
        <taxon>Spermatophyta</taxon>
        <taxon>Magnoliopsida</taxon>
        <taxon>eudicotyledons</taxon>
        <taxon>Gunneridae</taxon>
        <taxon>Pentapetalae</taxon>
        <taxon>asterids</taxon>
        <taxon>campanulids</taxon>
        <taxon>Asterales</taxon>
        <taxon>Asteraceae</taxon>
        <taxon>Asteroideae</taxon>
        <taxon>Anthemideae</taxon>
        <taxon>Anthemidinae</taxon>
        <taxon>Tanacetum</taxon>
    </lineage>
</organism>
<protein>
    <submittedName>
        <fullName evidence="1">Reverse transcriptase domain-containing protein</fullName>
    </submittedName>
</protein>
<sequence length="527" mass="58195">MNLFMRHRKDINISFVHHDSLNAAAGGNLLEKSPQDALTIIENKSKVHNSRSKPIASPVNACDNHSSSGLANLTHAVNQQTSTVTTAMTAMLKQFQSNPPPAQVKVVEEICVTYGVLIRTTNVLPPVATLSQSTGITSKVTFQQPQKTTIRMNIASTSGSGTLPGNTIANPKGELKAITTRSGLVTEGPTVPNPPKSVNPEEDECVEETYMDPDHAEYNIKVPPPPPVQKPKSPIQRNFVLHTRDSLPPRISELKCKALANLGASINLMPLSVWKKLGLPDLIPTQMTLELANRAICTPDGIARDVFVPVGKFTFLADFVVVDYESDPRVPIILGRPFLRTARGLIDVHGEEMILRDGDERLTLNMKHDTASYSDHPYRESVKLINIFNLSSEDYLKDLVSHKQSGNLTFSLHKEIASPKVILEFHDSKGCEDSDFKDSIDQSVLTHCDDLFVDPTSEMFADEQPPDYSFPPRFDVYPDDFLEIKSDATFDDDSFDSEGEKIKEAGLLIDPLDLPCDILSEYDSFNS</sequence>
<dbReference type="EMBL" id="BKCJ010010417">
    <property type="protein sequence ID" value="GEU91499.1"/>
    <property type="molecule type" value="Genomic_DNA"/>
</dbReference>
<keyword evidence="1" id="KW-0808">Transferase</keyword>
<gene>
    <name evidence="1" type="ORF">Tci_063477</name>
</gene>
<accession>A0A6L2P1M2</accession>
<name>A0A6L2P1M2_TANCI</name>
<evidence type="ECO:0000313" key="1">
    <source>
        <dbReference type="EMBL" id="GEU91499.1"/>
    </source>
</evidence>
<dbReference type="CDD" id="cd00303">
    <property type="entry name" value="retropepsin_like"/>
    <property type="match status" value="1"/>
</dbReference>
<comment type="caution">
    <text evidence="1">The sequence shown here is derived from an EMBL/GenBank/DDBJ whole genome shotgun (WGS) entry which is preliminary data.</text>
</comment>
<dbReference type="GO" id="GO:0003964">
    <property type="term" value="F:RNA-directed DNA polymerase activity"/>
    <property type="evidence" value="ECO:0007669"/>
    <property type="project" value="UniProtKB-KW"/>
</dbReference>
<keyword evidence="1" id="KW-0548">Nucleotidyltransferase</keyword>